<dbReference type="EMBL" id="CP076133">
    <property type="protein sequence ID" value="QWG04073.1"/>
    <property type="molecule type" value="Genomic_DNA"/>
</dbReference>
<dbReference type="AlphaFoldDB" id="A0AAX1NE70"/>
<dbReference type="KEGG" id="fya:KMW28_24595"/>
<reference evidence="1 2" key="1">
    <citation type="submission" date="2021-05" db="EMBL/GenBank/DDBJ databases">
        <title>Comparative genomic studies on the polysaccharide-degrading batcterial strains of the Flammeovirga genus.</title>
        <authorList>
            <person name="Zewei F."/>
            <person name="Zheng Z."/>
            <person name="Yu L."/>
            <person name="Ruyue G."/>
            <person name="Yanhong M."/>
            <person name="Yuanyuan C."/>
            <person name="Jingyan G."/>
            <person name="Wenjun H."/>
        </authorList>
    </citation>
    <scope>NUCLEOTIDE SEQUENCE [LARGE SCALE GENOMIC DNA]</scope>
    <source>
        <strain evidence="1 2">NBRC:100898</strain>
    </source>
</reference>
<gene>
    <name evidence="1" type="ORF">KMW28_24595</name>
</gene>
<keyword evidence="2" id="KW-1185">Reference proteome</keyword>
<protein>
    <submittedName>
        <fullName evidence="1">Uncharacterized protein</fullName>
    </submittedName>
</protein>
<dbReference type="RefSeq" id="WP_169663569.1">
    <property type="nucleotide sequence ID" value="NZ_CP076133.1"/>
</dbReference>
<proteinExistence type="predicted"/>
<sequence>MEKIAKYLKEDNESVEGIKTLLGSIITNWAALQKELLVETTETINDQVINFINKVDEKVNMEEAEGIDDQVYVSLQKLSDRINKQYDVILNPYFKKKGITDEMDKPLEIRDFTNLLILIDSLLMHYDIEVYDEDKDLNVKVFVEGKIAQKQFGIKNFLAKTVGKFLVIANNNNIKSYDDQALNNKLVNYKKQIFAKAMFLIFNVSWLPKERTYKNTLVLNMLHSMELGNEAEDYGDIMAVILSYTQKIKNLNPDVVRECTNFYEYYLPKYLDWKKLEIKERTFLPLSQIEEYNILFAKKLGFYTVDIVQSNGNSDIIRAGYPLVKDHFVWENVPMGDKSKKVVIYQ</sequence>
<evidence type="ECO:0000313" key="2">
    <source>
        <dbReference type="Proteomes" id="UP000678679"/>
    </source>
</evidence>
<organism evidence="1 2">
    <name type="scientific">Flammeovirga yaeyamensis</name>
    <dbReference type="NCBI Taxonomy" id="367791"/>
    <lineage>
        <taxon>Bacteria</taxon>
        <taxon>Pseudomonadati</taxon>
        <taxon>Bacteroidota</taxon>
        <taxon>Cytophagia</taxon>
        <taxon>Cytophagales</taxon>
        <taxon>Flammeovirgaceae</taxon>
        <taxon>Flammeovirga</taxon>
    </lineage>
</organism>
<evidence type="ECO:0000313" key="1">
    <source>
        <dbReference type="EMBL" id="QWG04073.1"/>
    </source>
</evidence>
<dbReference type="Proteomes" id="UP000678679">
    <property type="component" value="Chromosome 2"/>
</dbReference>
<name>A0AAX1NE70_9BACT</name>
<accession>A0AAX1NE70</accession>